<accession>A0AAV9NXJ4</accession>
<gene>
    <name evidence="3" type="ORF">LTR77_009890</name>
</gene>
<dbReference type="RefSeq" id="XP_064654932.1">
    <property type="nucleotide sequence ID" value="XM_064807116.1"/>
</dbReference>
<dbReference type="Proteomes" id="UP001337655">
    <property type="component" value="Unassembled WGS sequence"/>
</dbReference>
<dbReference type="PANTHER" id="PTHR38790">
    <property type="entry name" value="2EXR DOMAIN-CONTAINING PROTEIN-RELATED"/>
    <property type="match status" value="1"/>
</dbReference>
<sequence length="180" mass="20048">MAGSKRKRDSTTDEPAKKKKWTGRILNTAKLLAANAPSPPPSPPPGAPKPKPTLLTLPPEIRNRIWEFALSEGILHAGCGPEWPAPVGMLICNAQRGEDDAMQTVKYGETTADVESYDQRHSRCTDGGRWVTLNTPPDIRRRYSVALLETCRQVHSEAALLPFELNTFVFTYPLKREQRS</sequence>
<dbReference type="AlphaFoldDB" id="A0AAV9NXJ4"/>
<dbReference type="InterPro" id="IPR056632">
    <property type="entry name" value="DUF7730"/>
</dbReference>
<dbReference type="Pfam" id="PF24864">
    <property type="entry name" value="DUF7730"/>
    <property type="match status" value="1"/>
</dbReference>
<evidence type="ECO:0000313" key="3">
    <source>
        <dbReference type="EMBL" id="KAK5164684.1"/>
    </source>
</evidence>
<feature type="compositionally biased region" description="Pro residues" evidence="1">
    <location>
        <begin position="37"/>
        <end position="51"/>
    </location>
</feature>
<feature type="region of interest" description="Disordered" evidence="1">
    <location>
        <begin position="1"/>
        <end position="56"/>
    </location>
</feature>
<dbReference type="GeneID" id="89931220"/>
<comment type="caution">
    <text evidence="3">The sequence shown here is derived from an EMBL/GenBank/DDBJ whole genome shotgun (WGS) entry which is preliminary data.</text>
</comment>
<reference evidence="3 4" key="1">
    <citation type="submission" date="2023-08" db="EMBL/GenBank/DDBJ databases">
        <title>Black Yeasts Isolated from many extreme environments.</title>
        <authorList>
            <person name="Coleine C."/>
            <person name="Stajich J.E."/>
            <person name="Selbmann L."/>
        </authorList>
    </citation>
    <scope>NUCLEOTIDE SEQUENCE [LARGE SCALE GENOMIC DNA]</scope>
    <source>
        <strain evidence="3 4">CCFEE 5935</strain>
    </source>
</reference>
<name>A0AAV9NXJ4_9PEZI</name>
<dbReference type="EMBL" id="JAVRRT010000019">
    <property type="protein sequence ID" value="KAK5164684.1"/>
    <property type="molecule type" value="Genomic_DNA"/>
</dbReference>
<evidence type="ECO:0000256" key="1">
    <source>
        <dbReference type="SAM" id="MobiDB-lite"/>
    </source>
</evidence>
<proteinExistence type="predicted"/>
<dbReference type="PANTHER" id="PTHR38790:SF4">
    <property type="entry name" value="2EXR DOMAIN-CONTAINING PROTEIN"/>
    <property type="match status" value="1"/>
</dbReference>
<evidence type="ECO:0000313" key="4">
    <source>
        <dbReference type="Proteomes" id="UP001337655"/>
    </source>
</evidence>
<protein>
    <recommendedName>
        <fullName evidence="2">DUF7730 domain-containing protein</fullName>
    </recommendedName>
</protein>
<feature type="domain" description="DUF7730" evidence="2">
    <location>
        <begin position="53"/>
        <end position="171"/>
    </location>
</feature>
<organism evidence="3 4">
    <name type="scientific">Saxophila tyrrhenica</name>
    <dbReference type="NCBI Taxonomy" id="1690608"/>
    <lineage>
        <taxon>Eukaryota</taxon>
        <taxon>Fungi</taxon>
        <taxon>Dikarya</taxon>
        <taxon>Ascomycota</taxon>
        <taxon>Pezizomycotina</taxon>
        <taxon>Dothideomycetes</taxon>
        <taxon>Dothideomycetidae</taxon>
        <taxon>Mycosphaerellales</taxon>
        <taxon>Extremaceae</taxon>
        <taxon>Saxophila</taxon>
    </lineage>
</organism>
<keyword evidence="4" id="KW-1185">Reference proteome</keyword>
<evidence type="ECO:0000259" key="2">
    <source>
        <dbReference type="Pfam" id="PF24864"/>
    </source>
</evidence>